<evidence type="ECO:0000256" key="2">
    <source>
        <dbReference type="ARBA" id="ARBA00023125"/>
    </source>
</evidence>
<dbReference type="PANTHER" id="PTHR47506:SF7">
    <property type="entry name" value="TRANSCRIPTIONAL REGULATORY PROTEIN"/>
    <property type="match status" value="1"/>
</dbReference>
<dbReference type="Pfam" id="PF21993">
    <property type="entry name" value="TetR_C_13_2"/>
    <property type="match status" value="1"/>
</dbReference>
<dbReference type="InterPro" id="IPR023772">
    <property type="entry name" value="DNA-bd_HTH_TetR-type_CS"/>
</dbReference>
<name>A0ABX8MHJ3_9PSED</name>
<dbReference type="PROSITE" id="PS01081">
    <property type="entry name" value="HTH_TETR_1"/>
    <property type="match status" value="1"/>
</dbReference>
<dbReference type="RefSeq" id="WP_217853972.1">
    <property type="nucleotide sequence ID" value="NZ_CP077073.1"/>
</dbReference>
<dbReference type="PROSITE" id="PS50977">
    <property type="entry name" value="HTH_TETR_2"/>
    <property type="match status" value="1"/>
</dbReference>
<evidence type="ECO:0000256" key="3">
    <source>
        <dbReference type="ARBA" id="ARBA00023163"/>
    </source>
</evidence>
<evidence type="ECO:0000313" key="6">
    <source>
        <dbReference type="EMBL" id="QXH37644.1"/>
    </source>
</evidence>
<sequence length="186" mass="20976">MRPSKISREELLQRCALVFKRHGYHGTTMDMLSVACGLTKASFYHHFPSKDGLLREVLKWTHEGMSSRLFAIAYQDDLTPAERLEKMGRKTARLFQSDTVGCLMAVVGLDASYGKPELLEPVRSFFDEWAKAFAHLFAYQSEANEALVLGQQLVADMEGAILLTRIHGDPQYIDRVIKRGAELLQG</sequence>
<evidence type="ECO:0000313" key="7">
    <source>
        <dbReference type="Proteomes" id="UP001047646"/>
    </source>
</evidence>
<organism evidence="6 7">
    <name type="scientific">Pseudomonas muyukensis</name>
    <dbReference type="NCBI Taxonomy" id="2842357"/>
    <lineage>
        <taxon>Bacteria</taxon>
        <taxon>Pseudomonadati</taxon>
        <taxon>Pseudomonadota</taxon>
        <taxon>Gammaproteobacteria</taxon>
        <taxon>Pseudomonadales</taxon>
        <taxon>Pseudomonadaceae</taxon>
        <taxon>Pseudomonas</taxon>
    </lineage>
</organism>
<feature type="domain" description="HTH tetR-type" evidence="5">
    <location>
        <begin position="5"/>
        <end position="65"/>
    </location>
</feature>
<proteinExistence type="predicted"/>
<protein>
    <submittedName>
        <fullName evidence="6">TetR/AcrR family transcriptional regulator</fullName>
    </submittedName>
</protein>
<dbReference type="Proteomes" id="UP001047646">
    <property type="component" value="Chromosome"/>
</dbReference>
<keyword evidence="3" id="KW-0804">Transcription</keyword>
<evidence type="ECO:0000259" key="5">
    <source>
        <dbReference type="PROSITE" id="PS50977"/>
    </source>
</evidence>
<keyword evidence="1" id="KW-0805">Transcription regulation</keyword>
<gene>
    <name evidence="6" type="ORF">KSS95_12235</name>
</gene>
<keyword evidence="7" id="KW-1185">Reference proteome</keyword>
<dbReference type="EMBL" id="CP077073">
    <property type="protein sequence ID" value="QXH37644.1"/>
    <property type="molecule type" value="Genomic_DNA"/>
</dbReference>
<dbReference type="InterPro" id="IPR001647">
    <property type="entry name" value="HTH_TetR"/>
</dbReference>
<feature type="DNA-binding region" description="H-T-H motif" evidence="4">
    <location>
        <begin position="28"/>
        <end position="47"/>
    </location>
</feature>
<evidence type="ECO:0000256" key="4">
    <source>
        <dbReference type="PROSITE-ProRule" id="PRU00335"/>
    </source>
</evidence>
<dbReference type="PANTHER" id="PTHR47506">
    <property type="entry name" value="TRANSCRIPTIONAL REGULATORY PROTEIN"/>
    <property type="match status" value="1"/>
</dbReference>
<evidence type="ECO:0000256" key="1">
    <source>
        <dbReference type="ARBA" id="ARBA00023015"/>
    </source>
</evidence>
<dbReference type="Pfam" id="PF00440">
    <property type="entry name" value="TetR_N"/>
    <property type="match status" value="1"/>
</dbReference>
<keyword evidence="2 4" id="KW-0238">DNA-binding</keyword>
<accession>A0ABX8MHJ3</accession>
<dbReference type="InterPro" id="IPR054156">
    <property type="entry name" value="YxaF_TetR_C"/>
</dbReference>
<reference evidence="6" key="1">
    <citation type="journal article" date="2021" name="Microorganisms">
        <title>The Ever-Expanding Pseudomonas Genus: Description of 43 New Species and Partition of the Pseudomonas putida Group.</title>
        <authorList>
            <person name="Girard L."/>
            <person name="Lood C."/>
            <person name="Hofte M."/>
            <person name="Vandamme P."/>
            <person name="Rokni-Zadeh H."/>
            <person name="van Noort V."/>
            <person name="Lavigne R."/>
            <person name="De Mot R."/>
        </authorList>
    </citation>
    <scope>NUCLEOTIDE SEQUENCE</scope>
    <source>
        <strain evidence="6">COW39</strain>
    </source>
</reference>